<evidence type="ECO:0000313" key="2">
    <source>
        <dbReference type="EMBL" id="MBF9135367.1"/>
    </source>
</evidence>
<organism evidence="2 3">
    <name type="scientific">Plantactinospora alkalitolerans</name>
    <dbReference type="NCBI Taxonomy" id="2789879"/>
    <lineage>
        <taxon>Bacteria</taxon>
        <taxon>Bacillati</taxon>
        <taxon>Actinomycetota</taxon>
        <taxon>Actinomycetes</taxon>
        <taxon>Micromonosporales</taxon>
        <taxon>Micromonosporaceae</taxon>
        <taxon>Plantactinospora</taxon>
    </lineage>
</organism>
<protein>
    <submittedName>
        <fullName evidence="2">Uncharacterized protein</fullName>
    </submittedName>
</protein>
<keyword evidence="1" id="KW-0175">Coiled coil</keyword>
<accession>A0ABS0HA57</accession>
<feature type="coiled-coil region" evidence="1">
    <location>
        <begin position="5"/>
        <end position="32"/>
    </location>
</feature>
<name>A0ABS0HA57_9ACTN</name>
<reference evidence="2 3" key="1">
    <citation type="submission" date="2020-11" db="EMBL/GenBank/DDBJ databases">
        <title>A novel isolate from a Black sea contaminated sediment with potential to produce alkanes: Plantactinospora alkalitolerans sp. nov.</title>
        <authorList>
            <person name="Carro L."/>
            <person name="Veyisoglu A."/>
            <person name="Guven K."/>
            <person name="Schumann P."/>
            <person name="Klenk H.-P."/>
            <person name="Sahin N."/>
        </authorList>
    </citation>
    <scope>NUCLEOTIDE SEQUENCE [LARGE SCALE GENOMIC DNA]</scope>
    <source>
        <strain evidence="2 3">S1510</strain>
    </source>
</reference>
<evidence type="ECO:0000313" key="3">
    <source>
        <dbReference type="Proteomes" id="UP000638560"/>
    </source>
</evidence>
<comment type="caution">
    <text evidence="2">The sequence shown here is derived from an EMBL/GenBank/DDBJ whole genome shotgun (WGS) entry which is preliminary data.</text>
</comment>
<gene>
    <name evidence="2" type="ORF">I0C86_41690</name>
</gene>
<dbReference type="RefSeq" id="WP_196206820.1">
    <property type="nucleotide sequence ID" value="NZ_JADPUN010000422.1"/>
</dbReference>
<evidence type="ECO:0000256" key="1">
    <source>
        <dbReference type="SAM" id="Coils"/>
    </source>
</evidence>
<sequence length="124" mass="14008">MTDRETRLRERVADLERELEEAKRDRDLHYEVARAAREGCRAAGEEFAKRAEAAERAADAARRAGQAALIEAGDKTEYVGRIYGRLGEVDTQVQAWADRLPPEFVAEVRKHTRPDFAELLGVGR</sequence>
<proteinExistence type="predicted"/>
<keyword evidence="3" id="KW-1185">Reference proteome</keyword>
<dbReference type="EMBL" id="JADPUN010000422">
    <property type="protein sequence ID" value="MBF9135367.1"/>
    <property type="molecule type" value="Genomic_DNA"/>
</dbReference>
<dbReference type="Proteomes" id="UP000638560">
    <property type="component" value="Unassembled WGS sequence"/>
</dbReference>